<reference evidence="3" key="1">
    <citation type="submission" date="2022-07" db="EMBL/GenBank/DDBJ databases">
        <authorList>
            <person name="Otstavnykh N."/>
            <person name="Isaeva M."/>
            <person name="Bystritskaya E."/>
        </authorList>
    </citation>
    <scope>NUCLEOTIDE SEQUENCE</scope>
    <source>
        <strain evidence="3">KCTC 52189</strain>
    </source>
</reference>
<dbReference type="Pfam" id="PF00795">
    <property type="entry name" value="CN_hydrolase"/>
    <property type="match status" value="1"/>
</dbReference>
<accession>A0AAE3WA38</accession>
<evidence type="ECO:0000256" key="1">
    <source>
        <dbReference type="ARBA" id="ARBA00022801"/>
    </source>
</evidence>
<dbReference type="Gene3D" id="3.60.110.10">
    <property type="entry name" value="Carbon-nitrogen hydrolase"/>
    <property type="match status" value="1"/>
</dbReference>
<reference evidence="3" key="2">
    <citation type="submission" date="2023-02" db="EMBL/GenBank/DDBJ databases">
        <title>'Rhodoalgimonas zhirmunskyi' gen. nov., isolated from a red alga.</title>
        <authorList>
            <person name="Nedashkovskaya O.I."/>
            <person name="Otstavnykh N.Y."/>
            <person name="Bystritskaya E.P."/>
            <person name="Balabanova L.A."/>
            <person name="Isaeva M.P."/>
        </authorList>
    </citation>
    <scope>NUCLEOTIDE SEQUENCE</scope>
    <source>
        <strain evidence="3">KCTC 52189</strain>
    </source>
</reference>
<name>A0AAE3WA38_9RHOB</name>
<dbReference type="InterPro" id="IPR050345">
    <property type="entry name" value="Aliph_Amidase/BUP"/>
</dbReference>
<dbReference type="GO" id="GO:0033388">
    <property type="term" value="P:putrescine biosynthetic process from arginine"/>
    <property type="evidence" value="ECO:0007669"/>
    <property type="project" value="TreeGrafter"/>
</dbReference>
<dbReference type="InterPro" id="IPR036526">
    <property type="entry name" value="C-N_Hydrolase_sf"/>
</dbReference>
<dbReference type="CDD" id="cd07580">
    <property type="entry name" value="nitrilase_2"/>
    <property type="match status" value="1"/>
</dbReference>
<comment type="caution">
    <text evidence="3">The sequence shown here is derived from an EMBL/GenBank/DDBJ whole genome shotgun (WGS) entry which is preliminary data.</text>
</comment>
<sequence length="292" mass="32408">MEKQRNEALVRVACVQMEPVIGEKARNIRRSVERIETAADNGAHLVVLPELANSGYVFETREEAFSLAETVPDGPTCDAWAEVAVRRGIWLVAGLSEREGDALYNAAVLIGPHGHIGTFRKNHLWNEENLFFEPGNLGFPVFHTPIGRIGMMICYDAWFPESFRLCALQGADIVCIPTNWVPMPEQDLERDAMANILVMGASHANSVFVAAADRVGTERGQPFIGQSLITNHAGWPVAGPASATEEEILYADLNVADARRERNWNDFNQVLRDRRTDVYGEMLGSGAKRGWF</sequence>
<evidence type="ECO:0000313" key="4">
    <source>
        <dbReference type="Proteomes" id="UP001226762"/>
    </source>
</evidence>
<dbReference type="EMBL" id="JANHAX010000001">
    <property type="protein sequence ID" value="MDQ2088959.1"/>
    <property type="molecule type" value="Genomic_DNA"/>
</dbReference>
<dbReference type="Proteomes" id="UP001226762">
    <property type="component" value="Unassembled WGS sequence"/>
</dbReference>
<keyword evidence="4" id="KW-1185">Reference proteome</keyword>
<organism evidence="3 4">
    <name type="scientific">Marimonas arenosa</name>
    <dbReference type="NCBI Taxonomy" id="1795305"/>
    <lineage>
        <taxon>Bacteria</taxon>
        <taxon>Pseudomonadati</taxon>
        <taxon>Pseudomonadota</taxon>
        <taxon>Alphaproteobacteria</taxon>
        <taxon>Rhodobacterales</taxon>
        <taxon>Paracoccaceae</taxon>
        <taxon>Marimonas</taxon>
    </lineage>
</organism>
<dbReference type="AlphaFoldDB" id="A0AAE3WA38"/>
<evidence type="ECO:0000259" key="2">
    <source>
        <dbReference type="PROSITE" id="PS50263"/>
    </source>
</evidence>
<protein>
    <submittedName>
        <fullName evidence="3">Nitrilase family protein</fullName>
    </submittedName>
</protein>
<dbReference type="GO" id="GO:0050126">
    <property type="term" value="F:N-carbamoylputrescine amidase activity"/>
    <property type="evidence" value="ECO:0007669"/>
    <property type="project" value="TreeGrafter"/>
</dbReference>
<feature type="domain" description="CN hydrolase" evidence="2">
    <location>
        <begin position="10"/>
        <end position="255"/>
    </location>
</feature>
<gene>
    <name evidence="3" type="ORF">NO357_03465</name>
</gene>
<dbReference type="PANTHER" id="PTHR43674">
    <property type="entry name" value="NITRILASE C965.09-RELATED"/>
    <property type="match status" value="1"/>
</dbReference>
<dbReference type="PROSITE" id="PS50263">
    <property type="entry name" value="CN_HYDROLASE"/>
    <property type="match status" value="1"/>
</dbReference>
<dbReference type="PANTHER" id="PTHR43674:SF2">
    <property type="entry name" value="BETA-UREIDOPROPIONASE"/>
    <property type="match status" value="1"/>
</dbReference>
<dbReference type="RefSeq" id="WP_306734216.1">
    <property type="nucleotide sequence ID" value="NZ_JANHAX010000001.1"/>
</dbReference>
<keyword evidence="1" id="KW-0378">Hydrolase</keyword>
<evidence type="ECO:0000313" key="3">
    <source>
        <dbReference type="EMBL" id="MDQ2088959.1"/>
    </source>
</evidence>
<proteinExistence type="predicted"/>
<dbReference type="InterPro" id="IPR003010">
    <property type="entry name" value="C-N_Hydrolase"/>
</dbReference>
<dbReference type="SUPFAM" id="SSF56317">
    <property type="entry name" value="Carbon-nitrogen hydrolase"/>
    <property type="match status" value="1"/>
</dbReference>